<sequence length="401" mass="43172">MTNRPTNRPTPPSRAPRSGSPSTQAPQQTAGQPTEGRADSSEFFAQQAASQNQEVLIRKRKRSHSKRKKRIRVALVVLVVVALVGGGTAWGVMSTIKAGEGAIHEASQAEDIQTAENAVAYDEGKTVKYNGHTYALNENMVSICIIGFDRTAPAEVGEKAGQADAVMVMALDTKTGEATAIGLPRDSMVEVGEFVGSAFIGLDKMQLCLAYSYGDGRETSCQYTTTVASRVLYNMPISYYFALDLSGVGPLNDAIGGVALTPLQSIPNTGIVEGQDTVLFGNNALRYVQWRDTSVLTSSLDRQARQVQYIKAFAAQALSMAQGNVGTLLDLFNTANGYSITNLGVSEFSYLATSVLSSGITSLNVTTLPGEMQQGEKYAEYYLDKNAVYETVLDVYYRQVD</sequence>
<evidence type="ECO:0000256" key="1">
    <source>
        <dbReference type="ARBA" id="ARBA00006068"/>
    </source>
</evidence>
<feature type="transmembrane region" description="Helical" evidence="3">
    <location>
        <begin position="71"/>
        <end position="93"/>
    </location>
</feature>
<dbReference type="OrthoDB" id="3172933at2"/>
<evidence type="ECO:0000256" key="3">
    <source>
        <dbReference type="SAM" id="Phobius"/>
    </source>
</evidence>
<evidence type="ECO:0000259" key="4">
    <source>
        <dbReference type="Pfam" id="PF03816"/>
    </source>
</evidence>
<gene>
    <name evidence="5" type="ORF">C1877_10380</name>
</gene>
<evidence type="ECO:0000313" key="5">
    <source>
        <dbReference type="EMBL" id="RDB64119.1"/>
    </source>
</evidence>
<keyword evidence="3" id="KW-0472">Membrane</keyword>
<evidence type="ECO:0000256" key="2">
    <source>
        <dbReference type="SAM" id="MobiDB-lite"/>
    </source>
</evidence>
<feature type="domain" description="Cell envelope-related transcriptional attenuator" evidence="4">
    <location>
        <begin position="163"/>
        <end position="317"/>
    </location>
</feature>
<dbReference type="InterPro" id="IPR004474">
    <property type="entry name" value="LytR_CpsA_psr"/>
</dbReference>
<name>A0A369LZS3_9ACTN</name>
<comment type="caution">
    <text evidence="5">The sequence shown here is derived from an EMBL/GenBank/DDBJ whole genome shotgun (WGS) entry which is preliminary data.</text>
</comment>
<dbReference type="PANTHER" id="PTHR33392:SF6">
    <property type="entry name" value="POLYISOPRENYL-TEICHOIC ACID--PEPTIDOGLYCAN TEICHOIC ACID TRANSFERASE TAGU"/>
    <property type="match status" value="1"/>
</dbReference>
<dbReference type="AlphaFoldDB" id="A0A369LZS3"/>
<dbReference type="Gene3D" id="3.40.630.190">
    <property type="entry name" value="LCP protein"/>
    <property type="match status" value="1"/>
</dbReference>
<comment type="similarity">
    <text evidence="1">Belongs to the LytR/CpsA/Psr (LCP) family.</text>
</comment>
<dbReference type="PANTHER" id="PTHR33392">
    <property type="entry name" value="POLYISOPRENYL-TEICHOIC ACID--PEPTIDOGLYCAN TEICHOIC ACID TRANSFERASE TAGU"/>
    <property type="match status" value="1"/>
</dbReference>
<reference evidence="5 6" key="1">
    <citation type="journal article" date="2018" name="Elife">
        <title>Discovery and characterization of a prevalent human gut bacterial enzyme sufficient for the inactivation of a family of plant toxins.</title>
        <authorList>
            <person name="Koppel N."/>
            <person name="Bisanz J.E."/>
            <person name="Pandelia M.E."/>
            <person name="Turnbaugh P.J."/>
            <person name="Balskus E.P."/>
        </authorList>
    </citation>
    <scope>NUCLEOTIDE SEQUENCE [LARGE SCALE GENOMIC DNA]</scope>
    <source>
        <strain evidence="5 6">3C</strain>
    </source>
</reference>
<evidence type="ECO:0000313" key="6">
    <source>
        <dbReference type="Proteomes" id="UP000254000"/>
    </source>
</evidence>
<dbReference type="RefSeq" id="WP_083808989.1">
    <property type="nucleotide sequence ID" value="NZ_JAJCQY010000002.1"/>
</dbReference>
<keyword evidence="3" id="KW-1133">Transmembrane helix</keyword>
<protein>
    <recommendedName>
        <fullName evidence="4">Cell envelope-related transcriptional attenuator domain-containing protein</fullName>
    </recommendedName>
</protein>
<dbReference type="EMBL" id="PPTS01000006">
    <property type="protein sequence ID" value="RDB64119.1"/>
    <property type="molecule type" value="Genomic_DNA"/>
</dbReference>
<dbReference type="Proteomes" id="UP000254000">
    <property type="component" value="Unassembled WGS sequence"/>
</dbReference>
<feature type="region of interest" description="Disordered" evidence="2">
    <location>
        <begin position="1"/>
        <end position="41"/>
    </location>
</feature>
<keyword evidence="3" id="KW-0812">Transmembrane</keyword>
<proteinExistence type="inferred from homology"/>
<organism evidence="5 6">
    <name type="scientific">Gordonibacter pamelaeae</name>
    <dbReference type="NCBI Taxonomy" id="471189"/>
    <lineage>
        <taxon>Bacteria</taxon>
        <taxon>Bacillati</taxon>
        <taxon>Actinomycetota</taxon>
        <taxon>Coriobacteriia</taxon>
        <taxon>Eggerthellales</taxon>
        <taxon>Eggerthellaceae</taxon>
        <taxon>Gordonibacter</taxon>
    </lineage>
</organism>
<accession>A0A369LZS3</accession>
<dbReference type="Pfam" id="PF03816">
    <property type="entry name" value="LytR_cpsA_psr"/>
    <property type="match status" value="1"/>
</dbReference>
<dbReference type="InterPro" id="IPR050922">
    <property type="entry name" value="LytR/CpsA/Psr_CW_biosynth"/>
</dbReference>
<keyword evidence="6" id="KW-1185">Reference proteome</keyword>
<feature type="compositionally biased region" description="Low complexity" evidence="2">
    <location>
        <begin position="15"/>
        <end position="34"/>
    </location>
</feature>